<proteinExistence type="predicted"/>
<dbReference type="EMBL" id="JAJBOM010000031">
    <property type="protein sequence ID" value="MCB5620685.1"/>
    <property type="molecule type" value="Genomic_DNA"/>
</dbReference>
<reference evidence="3" key="2">
    <citation type="submission" date="2022-12" db="EMBL/GenBank/DDBJ databases">
        <title>Genome of R. gnavus strain RSHDN_120.</title>
        <authorList>
            <person name="Abdugheni R."/>
        </authorList>
    </citation>
    <scope>NUCLEOTIDE SEQUENCE</scope>
    <source>
        <strain evidence="3">RSHDN_120</strain>
    </source>
</reference>
<organism evidence="2 4">
    <name type="scientific">Mediterraneibacter gnavus</name>
    <name type="common">Ruminococcus gnavus</name>
    <dbReference type="NCBI Taxonomy" id="33038"/>
    <lineage>
        <taxon>Bacteria</taxon>
        <taxon>Bacillati</taxon>
        <taxon>Bacillota</taxon>
        <taxon>Clostridia</taxon>
        <taxon>Lachnospirales</taxon>
        <taxon>Lachnospiraceae</taxon>
        <taxon>Mediterraneibacter</taxon>
    </lineage>
</organism>
<evidence type="ECO:0000313" key="3">
    <source>
        <dbReference type="EMBL" id="MDE1203271.1"/>
    </source>
</evidence>
<keyword evidence="1" id="KW-0472">Membrane</keyword>
<dbReference type="EMBL" id="JAPZEG010000006">
    <property type="protein sequence ID" value="MDE1203271.1"/>
    <property type="molecule type" value="Genomic_DNA"/>
</dbReference>
<keyword evidence="1" id="KW-0812">Transmembrane</keyword>
<gene>
    <name evidence="2" type="ORF">LIQ08_16245</name>
    <name evidence="3" type="ORF">O4N78_06730</name>
</gene>
<protein>
    <submittedName>
        <fullName evidence="2">Uncharacterized protein</fullName>
    </submittedName>
</protein>
<keyword evidence="1" id="KW-1133">Transmembrane helix</keyword>
<reference evidence="2" key="1">
    <citation type="submission" date="2021-10" db="EMBL/GenBank/DDBJ databases">
        <title>Collection of gut derived symbiotic bacterial strains cultured from healthy donors.</title>
        <authorList>
            <person name="Lin H."/>
            <person name="Littmann E."/>
            <person name="Claire K."/>
            <person name="Pamer E."/>
        </authorList>
    </citation>
    <scope>NUCLEOTIDE SEQUENCE</scope>
    <source>
        <strain evidence="2">MSK.23.18</strain>
    </source>
</reference>
<name>A0AAJ1B825_MEDGN</name>
<dbReference type="Proteomes" id="UP001149331">
    <property type="component" value="Unassembled WGS sequence"/>
</dbReference>
<dbReference type="Proteomes" id="UP001297370">
    <property type="component" value="Unassembled WGS sequence"/>
</dbReference>
<sequence>MMSVSDWISIICAGVALIVTVIIAVLQIRQSNRMERFEKRQDKRDEQRHQESVKAQAVSFISKYYKDRGLIPLCAIATMYNDLFYYNREMYREFCCCTKEVQNRILEYCDLDLRVSEYNIYEKCLAAIESVLNKHFPDDKSVFYDGGKYFARSLEYYADKPIPHQEFEYQNHITDVLANAFNSNDKKKTPIQQLSVEYNFGSCKEIEACQLVTVIAEFAAIYGNKNKNIDKSYGSPGGYDGEVIETMEDLFLLALFEIYTNCVL</sequence>
<evidence type="ECO:0000313" key="4">
    <source>
        <dbReference type="Proteomes" id="UP001297370"/>
    </source>
</evidence>
<dbReference type="RefSeq" id="WP_173867650.1">
    <property type="nucleotide sequence ID" value="NZ_CAXUME010000015.1"/>
</dbReference>
<accession>A0AAJ1B825</accession>
<dbReference type="AlphaFoldDB" id="A0AAJ1B825"/>
<evidence type="ECO:0000313" key="2">
    <source>
        <dbReference type="EMBL" id="MCB5620685.1"/>
    </source>
</evidence>
<evidence type="ECO:0000256" key="1">
    <source>
        <dbReference type="SAM" id="Phobius"/>
    </source>
</evidence>
<comment type="caution">
    <text evidence="2">The sequence shown here is derived from an EMBL/GenBank/DDBJ whole genome shotgun (WGS) entry which is preliminary data.</text>
</comment>
<feature type="transmembrane region" description="Helical" evidence="1">
    <location>
        <begin position="6"/>
        <end position="26"/>
    </location>
</feature>